<dbReference type="PANTHER" id="PTHR12419">
    <property type="entry name" value="OTU DOMAIN CONTAINING PROTEIN"/>
    <property type="match status" value="1"/>
</dbReference>
<organism evidence="4 5">
    <name type="scientific">Hevea brasiliensis</name>
    <name type="common">Para rubber tree</name>
    <name type="synonym">Siphonia brasiliensis</name>
    <dbReference type="NCBI Taxonomy" id="3981"/>
    <lineage>
        <taxon>Eukaryota</taxon>
        <taxon>Viridiplantae</taxon>
        <taxon>Streptophyta</taxon>
        <taxon>Embryophyta</taxon>
        <taxon>Tracheophyta</taxon>
        <taxon>Spermatophyta</taxon>
        <taxon>Magnoliopsida</taxon>
        <taxon>eudicotyledons</taxon>
        <taxon>Gunneridae</taxon>
        <taxon>Pentapetalae</taxon>
        <taxon>rosids</taxon>
        <taxon>fabids</taxon>
        <taxon>Malpighiales</taxon>
        <taxon>Euphorbiaceae</taxon>
        <taxon>Crotonoideae</taxon>
        <taxon>Micrandreae</taxon>
        <taxon>Hevea</taxon>
    </lineage>
</organism>
<dbReference type="SUPFAM" id="SSF57756">
    <property type="entry name" value="Retrovirus zinc finger-like domains"/>
    <property type="match status" value="1"/>
</dbReference>
<dbReference type="PANTHER" id="PTHR12419:SF103">
    <property type="entry name" value="OVARIAN TUMOR DOMAIN-CONTAINING DEUBIQUITINATING ENZYME 10-RELATED"/>
    <property type="match status" value="1"/>
</dbReference>
<proteinExistence type="inferred from homology"/>
<evidence type="ECO:0000256" key="1">
    <source>
        <dbReference type="ARBA" id="ARBA00010407"/>
    </source>
</evidence>
<feature type="compositionally biased region" description="Low complexity" evidence="2">
    <location>
        <begin position="421"/>
        <end position="431"/>
    </location>
</feature>
<dbReference type="GO" id="GO:0008270">
    <property type="term" value="F:zinc ion binding"/>
    <property type="evidence" value="ECO:0007669"/>
    <property type="project" value="InterPro"/>
</dbReference>
<dbReference type="PROSITE" id="PS50802">
    <property type="entry name" value="OTU"/>
    <property type="match status" value="1"/>
</dbReference>
<comment type="caution">
    <text evidence="4">The sequence shown here is derived from an EMBL/GenBank/DDBJ whole genome shotgun (WGS) entry which is preliminary data.</text>
</comment>
<dbReference type="InterPro" id="IPR038765">
    <property type="entry name" value="Papain-like_cys_pep_sf"/>
</dbReference>
<comment type="similarity">
    <text evidence="1">Belongs to the peptidase C85 family.</text>
</comment>
<evidence type="ECO:0000313" key="5">
    <source>
        <dbReference type="Proteomes" id="UP000467840"/>
    </source>
</evidence>
<dbReference type="SUPFAM" id="SSF54001">
    <property type="entry name" value="Cysteine proteinases"/>
    <property type="match status" value="1"/>
</dbReference>
<dbReference type="CDD" id="cd09272">
    <property type="entry name" value="RNase_HI_RT_Ty1"/>
    <property type="match status" value="1"/>
</dbReference>
<feature type="domain" description="OTU" evidence="3">
    <location>
        <begin position="184"/>
        <end position="349"/>
    </location>
</feature>
<dbReference type="Pfam" id="PF02338">
    <property type="entry name" value="OTU"/>
    <property type="match status" value="1"/>
</dbReference>
<dbReference type="InterPro" id="IPR050704">
    <property type="entry name" value="Peptidase_C85-like"/>
</dbReference>
<dbReference type="InterPro" id="IPR003323">
    <property type="entry name" value="OTU_dom"/>
</dbReference>
<dbReference type="Pfam" id="PF07727">
    <property type="entry name" value="RVT_2"/>
    <property type="match status" value="1"/>
</dbReference>
<feature type="compositionally biased region" description="Polar residues" evidence="2">
    <location>
        <begin position="396"/>
        <end position="420"/>
    </location>
</feature>
<dbReference type="GO" id="GO:0003676">
    <property type="term" value="F:nucleic acid binding"/>
    <property type="evidence" value="ECO:0007669"/>
    <property type="project" value="InterPro"/>
</dbReference>
<evidence type="ECO:0000313" key="4">
    <source>
        <dbReference type="EMBL" id="KAF2312130.1"/>
    </source>
</evidence>
<reference evidence="4 5" key="1">
    <citation type="journal article" date="2020" name="Mol. Plant">
        <title>The Chromosome-Based Rubber Tree Genome Provides New Insights into Spurge Genome Evolution and Rubber Biosynthesis.</title>
        <authorList>
            <person name="Liu J."/>
            <person name="Shi C."/>
            <person name="Shi C.C."/>
            <person name="Li W."/>
            <person name="Zhang Q.J."/>
            <person name="Zhang Y."/>
            <person name="Li K."/>
            <person name="Lu H.F."/>
            <person name="Shi C."/>
            <person name="Zhu S.T."/>
            <person name="Xiao Z.Y."/>
            <person name="Nan H."/>
            <person name="Yue Y."/>
            <person name="Zhu X.G."/>
            <person name="Wu Y."/>
            <person name="Hong X.N."/>
            <person name="Fan G.Y."/>
            <person name="Tong Y."/>
            <person name="Zhang D."/>
            <person name="Mao C.L."/>
            <person name="Liu Y.L."/>
            <person name="Hao S.J."/>
            <person name="Liu W.Q."/>
            <person name="Lv M.Q."/>
            <person name="Zhang H.B."/>
            <person name="Liu Y."/>
            <person name="Hu-Tang G.R."/>
            <person name="Wang J.P."/>
            <person name="Wang J.H."/>
            <person name="Sun Y.H."/>
            <person name="Ni S.B."/>
            <person name="Chen W.B."/>
            <person name="Zhang X.C."/>
            <person name="Jiao Y.N."/>
            <person name="Eichler E.E."/>
            <person name="Li G.H."/>
            <person name="Liu X."/>
            <person name="Gao L.Z."/>
        </authorList>
    </citation>
    <scope>NUCLEOTIDE SEQUENCE [LARGE SCALE GENOMIC DNA]</scope>
    <source>
        <strain evidence="5">cv. GT1</strain>
        <tissue evidence="4">Leaf</tissue>
    </source>
</reference>
<dbReference type="Pfam" id="PF14223">
    <property type="entry name" value="Retrotran_gag_2"/>
    <property type="match status" value="1"/>
</dbReference>
<dbReference type="Proteomes" id="UP000467840">
    <property type="component" value="Chromosome 14"/>
</dbReference>
<dbReference type="Gene3D" id="3.90.70.80">
    <property type="match status" value="1"/>
</dbReference>
<protein>
    <recommendedName>
        <fullName evidence="3">OTU domain-containing protein</fullName>
    </recommendedName>
</protein>
<dbReference type="GO" id="GO:0016579">
    <property type="term" value="P:protein deubiquitination"/>
    <property type="evidence" value="ECO:0007669"/>
    <property type="project" value="TreeGrafter"/>
</dbReference>
<dbReference type="AlphaFoldDB" id="A0A6A6MEK4"/>
<dbReference type="InterPro" id="IPR036875">
    <property type="entry name" value="Znf_CCHC_sf"/>
</dbReference>
<accession>A0A6A6MEK4</accession>
<feature type="region of interest" description="Disordered" evidence="2">
    <location>
        <begin position="396"/>
        <end position="431"/>
    </location>
</feature>
<dbReference type="GO" id="GO:0004843">
    <property type="term" value="F:cysteine-type deubiquitinase activity"/>
    <property type="evidence" value="ECO:0007669"/>
    <property type="project" value="TreeGrafter"/>
</dbReference>
<dbReference type="EMBL" id="JAAGAX010000006">
    <property type="protein sequence ID" value="KAF2312130.1"/>
    <property type="molecule type" value="Genomic_DNA"/>
</dbReference>
<dbReference type="InterPro" id="IPR013103">
    <property type="entry name" value="RVT_2"/>
</dbReference>
<dbReference type="CDD" id="cd22751">
    <property type="entry name" value="OTU_plant_OTU9-like"/>
    <property type="match status" value="1"/>
</dbReference>
<evidence type="ECO:0000259" key="3">
    <source>
        <dbReference type="PROSITE" id="PS50802"/>
    </source>
</evidence>
<dbReference type="SUPFAM" id="SSF56672">
    <property type="entry name" value="DNA/RNA polymerases"/>
    <property type="match status" value="1"/>
</dbReference>
<evidence type="ECO:0000256" key="2">
    <source>
        <dbReference type="SAM" id="MobiDB-lite"/>
    </source>
</evidence>
<dbReference type="InterPro" id="IPR043502">
    <property type="entry name" value="DNA/RNA_pol_sf"/>
</dbReference>
<gene>
    <name evidence="4" type="ORF">GH714_028184</name>
</gene>
<sequence length="785" mass="88287">MAIYEQDSDVIQWGLRLLDGDPPFYSGYYGGVPYTRDHYDISDSTDVDSDEIIARTLQEEFSQLAVAEKSGYSPPREEHLQTFIHKHDWHGTSTGNYNSDHEYGHEDADDMVASSSCSSPDNVEEYSYSPEFTDECGLDGEVGKRLNQMIPIPHVPRINGEIPSIDEATSDHERLLNRLQVYDFFEVKVQGDGNCQFRALSDQLYNTPDRHKVVRQHIVNQLRSHPEIYEGYVPMEYGDYLKKMYKNGEWGDHVTLQAAADSVLASDTTYAVWQTLYNLYARPSRARLLGLKESLANAQKGTQSMTSYLQNIKYLVTTLNSAGSTLTMDDITLHVLHGLPSEYNGIADALRTRDTSVSFDELYEKLVDYEAYLQCKSISVSSPVTVNELTRANNSFATRINKNPRPSNGQGQSTGSNRVPQSRNQHSNNRQNTNRVVCQLCDKPGHVVKQCHPSSSKIFVSRHVDFVEDQFPFAQLTCFQPRVHENVVQDWVPHYVLPLSHSIPPVLASSSTPSPSTVVPNGINNSSDTTEHLSGNDIKFINQFISKLGHQFSIKDLGSLNYFLGVKVVRTDHGLFLSQRKYIEDIVDRTLMTSAKPVPTPLAYLGLTRPDIAFAVNKLVQFSATPTVNHWVAVKRVIRYLIGTIDKAYVVFLGKNPISWSSKKQRVVAKSSTEAEYRSISATASELCWIRNLLLELAVPLSKPPVIYCDNLGATYVTTNPIFHSRMKHLEIDYHFVRQLVQLGKLRVSHISSQDQLADVLTKALPRSDFGHFLSKIGVSDQPPS</sequence>
<name>A0A6A6MEK4_HEVBR</name>
<keyword evidence="5" id="KW-1185">Reference proteome</keyword>